<dbReference type="Proteomes" id="UP001151081">
    <property type="component" value="Unassembled WGS sequence"/>
</dbReference>
<dbReference type="EMBL" id="JAGTJJ010000103">
    <property type="protein sequence ID" value="MDC3989298.1"/>
    <property type="molecule type" value="Genomic_DNA"/>
</dbReference>
<dbReference type="RefSeq" id="WP_272428353.1">
    <property type="nucleotide sequence ID" value="NZ_JAGTJJ010000103.1"/>
</dbReference>
<gene>
    <name evidence="2" type="ORF">KEG57_53035</name>
</gene>
<evidence type="ECO:0000313" key="3">
    <source>
        <dbReference type="Proteomes" id="UP001151081"/>
    </source>
</evidence>
<evidence type="ECO:0000313" key="2">
    <source>
        <dbReference type="EMBL" id="MDC3989298.1"/>
    </source>
</evidence>
<accession>A0A9X3XIH2</accession>
<feature type="transmembrane region" description="Helical" evidence="1">
    <location>
        <begin position="7"/>
        <end position="31"/>
    </location>
</feature>
<keyword evidence="1" id="KW-1133">Transmembrane helix</keyword>
<organism evidence="2 3">
    <name type="scientific">Polyangium jinanense</name>
    <dbReference type="NCBI Taxonomy" id="2829994"/>
    <lineage>
        <taxon>Bacteria</taxon>
        <taxon>Pseudomonadati</taxon>
        <taxon>Myxococcota</taxon>
        <taxon>Polyangia</taxon>
        <taxon>Polyangiales</taxon>
        <taxon>Polyangiaceae</taxon>
        <taxon>Polyangium</taxon>
    </lineage>
</organism>
<feature type="transmembrane region" description="Helical" evidence="1">
    <location>
        <begin position="82"/>
        <end position="100"/>
    </location>
</feature>
<sequence>MARAVEVASVICTAVFAGGSLLVSTTVVPSFSAMDPAEFLDWFKTYGPRMGMTLFPFDVGGVVFCGWSFLSALKAGQNQLPWALASACMAGTLVLLPLYFGRANAAFIEKTIDVGQVHAEIASWSSWQWVRTGLSVAAVVAAGWGVLDRPSK</sequence>
<keyword evidence="1" id="KW-0812">Transmembrane</keyword>
<keyword evidence="3" id="KW-1185">Reference proteome</keyword>
<keyword evidence="1" id="KW-0472">Membrane</keyword>
<protein>
    <submittedName>
        <fullName evidence="2">DUF1772 domain-containing protein</fullName>
    </submittedName>
</protein>
<evidence type="ECO:0000256" key="1">
    <source>
        <dbReference type="SAM" id="Phobius"/>
    </source>
</evidence>
<reference evidence="2 3" key="1">
    <citation type="submission" date="2021-04" db="EMBL/GenBank/DDBJ databases">
        <title>Genome analysis of Polyangium sp.</title>
        <authorList>
            <person name="Li Y."/>
            <person name="Wang J."/>
        </authorList>
    </citation>
    <scope>NUCLEOTIDE SEQUENCE [LARGE SCALE GENOMIC DNA]</scope>
    <source>
        <strain evidence="2 3">SDU14</strain>
    </source>
</reference>
<feature type="transmembrane region" description="Helical" evidence="1">
    <location>
        <begin position="129"/>
        <end position="147"/>
    </location>
</feature>
<feature type="transmembrane region" description="Helical" evidence="1">
    <location>
        <begin position="51"/>
        <end position="70"/>
    </location>
</feature>
<proteinExistence type="predicted"/>
<name>A0A9X3XIH2_9BACT</name>
<dbReference type="AlphaFoldDB" id="A0A9X3XIH2"/>
<comment type="caution">
    <text evidence="2">The sequence shown here is derived from an EMBL/GenBank/DDBJ whole genome shotgun (WGS) entry which is preliminary data.</text>
</comment>